<reference evidence="2" key="1">
    <citation type="journal article" date="2019" name="Int. J. Syst. Evol. Microbiol.">
        <title>The Global Catalogue of Microorganisms (GCM) 10K type strain sequencing project: providing services to taxonomists for standard genome sequencing and annotation.</title>
        <authorList>
            <consortium name="The Broad Institute Genomics Platform"/>
            <consortium name="The Broad Institute Genome Sequencing Center for Infectious Disease"/>
            <person name="Wu L."/>
            <person name="Ma J."/>
        </authorList>
    </citation>
    <scope>NUCLEOTIDE SEQUENCE [LARGE SCALE GENOMIC DNA]</scope>
    <source>
        <strain evidence="2">JCM 9371</strain>
    </source>
</reference>
<dbReference type="Proteomes" id="UP001597063">
    <property type="component" value="Unassembled WGS sequence"/>
</dbReference>
<organism evidence="1 2">
    <name type="scientific">Actinomadura fibrosa</name>
    <dbReference type="NCBI Taxonomy" id="111802"/>
    <lineage>
        <taxon>Bacteria</taxon>
        <taxon>Bacillati</taxon>
        <taxon>Actinomycetota</taxon>
        <taxon>Actinomycetes</taxon>
        <taxon>Streptosporangiales</taxon>
        <taxon>Thermomonosporaceae</taxon>
        <taxon>Actinomadura</taxon>
    </lineage>
</organism>
<dbReference type="RefSeq" id="WP_131761114.1">
    <property type="nucleotide sequence ID" value="NZ_CAACUY010000146.1"/>
</dbReference>
<keyword evidence="2" id="KW-1185">Reference proteome</keyword>
<protein>
    <submittedName>
        <fullName evidence="1">Uncharacterized protein</fullName>
    </submittedName>
</protein>
<evidence type="ECO:0000313" key="2">
    <source>
        <dbReference type="Proteomes" id="UP001597063"/>
    </source>
</evidence>
<sequence>MSESAEPVYHLPEKVKNDIAQTRCRQYVTENLIRDDPRQVTCEECLAIRRDEEYDRLRAEDHYGESF</sequence>
<proteinExistence type="predicted"/>
<evidence type="ECO:0000313" key="1">
    <source>
        <dbReference type="EMBL" id="MFD0684834.1"/>
    </source>
</evidence>
<comment type="caution">
    <text evidence="1">The sequence shown here is derived from an EMBL/GenBank/DDBJ whole genome shotgun (WGS) entry which is preliminary data.</text>
</comment>
<name>A0ABW2XEG0_9ACTN</name>
<dbReference type="EMBL" id="JBHTGP010000005">
    <property type="protein sequence ID" value="MFD0684834.1"/>
    <property type="molecule type" value="Genomic_DNA"/>
</dbReference>
<accession>A0ABW2XEG0</accession>
<gene>
    <name evidence="1" type="ORF">ACFQZM_10020</name>
</gene>